<keyword evidence="3" id="KW-1185">Reference proteome</keyword>
<feature type="region of interest" description="Disordered" evidence="1">
    <location>
        <begin position="1"/>
        <end position="25"/>
    </location>
</feature>
<sequence length="176" mass="19320">MGDSDGRRDSESKGDEEKKDEEESKFCEEAAKFLAKRETLSVTVTGDGARRKYEVVEEIEPSAERRLKPVEKSFSQNHLEERRSLPDMRDGRPLSLISSISPSSSSGSDGRKKAADIGEATKELLTNIEDQLDELDTAWGTADDGTAPDDLLAAVDEIEKVVDGLEKTLEGAKKDC</sequence>
<accession>A0AA39IKL3</accession>
<gene>
    <name evidence="2" type="ORF">QR680_009521</name>
</gene>
<evidence type="ECO:0000313" key="2">
    <source>
        <dbReference type="EMBL" id="KAK0426053.1"/>
    </source>
</evidence>
<feature type="compositionally biased region" description="Basic and acidic residues" evidence="1">
    <location>
        <begin position="109"/>
        <end position="118"/>
    </location>
</feature>
<feature type="region of interest" description="Disordered" evidence="1">
    <location>
        <begin position="66"/>
        <end position="118"/>
    </location>
</feature>
<evidence type="ECO:0000256" key="1">
    <source>
        <dbReference type="SAM" id="MobiDB-lite"/>
    </source>
</evidence>
<evidence type="ECO:0000313" key="3">
    <source>
        <dbReference type="Proteomes" id="UP001175271"/>
    </source>
</evidence>
<dbReference type="AlphaFoldDB" id="A0AA39IKL3"/>
<name>A0AA39IKL3_9BILA</name>
<feature type="compositionally biased region" description="Basic and acidic residues" evidence="1">
    <location>
        <begin position="78"/>
        <end position="92"/>
    </location>
</feature>
<proteinExistence type="predicted"/>
<protein>
    <submittedName>
        <fullName evidence="2">Uncharacterized protein</fullName>
    </submittedName>
</protein>
<comment type="caution">
    <text evidence="2">The sequence shown here is derived from an EMBL/GenBank/DDBJ whole genome shotgun (WGS) entry which is preliminary data.</text>
</comment>
<feature type="compositionally biased region" description="Low complexity" evidence="1">
    <location>
        <begin position="93"/>
        <end position="106"/>
    </location>
</feature>
<reference evidence="2" key="1">
    <citation type="submission" date="2023-06" db="EMBL/GenBank/DDBJ databases">
        <title>Genomic analysis of the entomopathogenic nematode Steinernema hermaphroditum.</title>
        <authorList>
            <person name="Schwarz E.M."/>
            <person name="Heppert J.K."/>
            <person name="Baniya A."/>
            <person name="Schwartz H.T."/>
            <person name="Tan C.-H."/>
            <person name="Antoshechkin I."/>
            <person name="Sternberg P.W."/>
            <person name="Goodrich-Blair H."/>
            <person name="Dillman A.R."/>
        </authorList>
    </citation>
    <scope>NUCLEOTIDE SEQUENCE</scope>
    <source>
        <strain evidence="2">PS9179</strain>
        <tissue evidence="2">Whole animal</tissue>
    </source>
</reference>
<dbReference type="EMBL" id="JAUCMV010000001">
    <property type="protein sequence ID" value="KAK0426053.1"/>
    <property type="molecule type" value="Genomic_DNA"/>
</dbReference>
<dbReference type="Proteomes" id="UP001175271">
    <property type="component" value="Unassembled WGS sequence"/>
</dbReference>
<organism evidence="2 3">
    <name type="scientific">Steinernema hermaphroditum</name>
    <dbReference type="NCBI Taxonomy" id="289476"/>
    <lineage>
        <taxon>Eukaryota</taxon>
        <taxon>Metazoa</taxon>
        <taxon>Ecdysozoa</taxon>
        <taxon>Nematoda</taxon>
        <taxon>Chromadorea</taxon>
        <taxon>Rhabditida</taxon>
        <taxon>Tylenchina</taxon>
        <taxon>Panagrolaimomorpha</taxon>
        <taxon>Strongyloidoidea</taxon>
        <taxon>Steinernematidae</taxon>
        <taxon>Steinernema</taxon>
    </lineage>
</organism>